<keyword evidence="5" id="KW-1185">Reference proteome</keyword>
<dbReference type="Proteomes" id="UP001596109">
    <property type="component" value="Unassembled WGS sequence"/>
</dbReference>
<evidence type="ECO:0000256" key="2">
    <source>
        <dbReference type="PROSITE-ProRule" id="PRU00335"/>
    </source>
</evidence>
<gene>
    <name evidence="4" type="ORF">ACFPRA_04685</name>
</gene>
<dbReference type="Pfam" id="PF00440">
    <property type="entry name" value="TetR_N"/>
    <property type="match status" value="1"/>
</dbReference>
<organism evidence="4 5">
    <name type="scientific">Sporosarcina soli</name>
    <dbReference type="NCBI Taxonomy" id="334736"/>
    <lineage>
        <taxon>Bacteria</taxon>
        <taxon>Bacillati</taxon>
        <taxon>Bacillota</taxon>
        <taxon>Bacilli</taxon>
        <taxon>Bacillales</taxon>
        <taxon>Caryophanaceae</taxon>
        <taxon>Sporosarcina</taxon>
    </lineage>
</organism>
<dbReference type="PROSITE" id="PS50977">
    <property type="entry name" value="HTH_TETR_2"/>
    <property type="match status" value="1"/>
</dbReference>
<dbReference type="InterPro" id="IPR039532">
    <property type="entry name" value="TetR_C_Firmicutes"/>
</dbReference>
<dbReference type="InterPro" id="IPR050624">
    <property type="entry name" value="HTH-type_Tx_Regulator"/>
</dbReference>
<dbReference type="PANTHER" id="PTHR43479">
    <property type="entry name" value="ACREF/ENVCD OPERON REPRESSOR-RELATED"/>
    <property type="match status" value="1"/>
</dbReference>
<dbReference type="Pfam" id="PF14278">
    <property type="entry name" value="TetR_C_8"/>
    <property type="match status" value="1"/>
</dbReference>
<dbReference type="PANTHER" id="PTHR43479:SF11">
    <property type="entry name" value="ACREF_ENVCD OPERON REPRESSOR-RELATED"/>
    <property type="match status" value="1"/>
</dbReference>
<accession>A0ABW0TFF4</accession>
<name>A0ABW0TFF4_9BACL</name>
<evidence type="ECO:0000313" key="5">
    <source>
        <dbReference type="Proteomes" id="UP001596109"/>
    </source>
</evidence>
<feature type="DNA-binding region" description="H-T-H motif" evidence="2">
    <location>
        <begin position="46"/>
        <end position="65"/>
    </location>
</feature>
<evidence type="ECO:0000313" key="4">
    <source>
        <dbReference type="EMBL" id="MFC5588166.1"/>
    </source>
</evidence>
<protein>
    <submittedName>
        <fullName evidence="4">TetR/AcrR family transcriptional regulator</fullName>
    </submittedName>
</protein>
<dbReference type="RefSeq" id="WP_381431238.1">
    <property type="nucleotide sequence ID" value="NZ_JBHSNO010000005.1"/>
</dbReference>
<sequence length="192" mass="22355">MSKENSEWQRMEVLRLSNLESNRLTKECIESALVLLMKEKNFNEISITEIVKRAGVSRTAYYRNYASKEDVLHSMVQEVVNNTAKAMGLHDPDKNLYEFWYTMFDSIKPFSETFQILLKANFGETILYQINKKLQEKVTEGDVKGHYQQCFWSGAVYSILTEWVRTGMQQTVEEMTRLCCTILAPPEPDKTI</sequence>
<evidence type="ECO:0000259" key="3">
    <source>
        <dbReference type="PROSITE" id="PS50977"/>
    </source>
</evidence>
<keyword evidence="1 2" id="KW-0238">DNA-binding</keyword>
<dbReference type="InterPro" id="IPR001647">
    <property type="entry name" value="HTH_TetR"/>
</dbReference>
<dbReference type="Gene3D" id="1.10.357.10">
    <property type="entry name" value="Tetracycline Repressor, domain 2"/>
    <property type="match status" value="1"/>
</dbReference>
<dbReference type="InterPro" id="IPR009057">
    <property type="entry name" value="Homeodomain-like_sf"/>
</dbReference>
<reference evidence="5" key="1">
    <citation type="journal article" date="2019" name="Int. J. Syst. Evol. Microbiol.">
        <title>The Global Catalogue of Microorganisms (GCM) 10K type strain sequencing project: providing services to taxonomists for standard genome sequencing and annotation.</title>
        <authorList>
            <consortium name="The Broad Institute Genomics Platform"/>
            <consortium name="The Broad Institute Genome Sequencing Center for Infectious Disease"/>
            <person name="Wu L."/>
            <person name="Ma J."/>
        </authorList>
    </citation>
    <scope>NUCLEOTIDE SEQUENCE [LARGE SCALE GENOMIC DNA]</scope>
    <source>
        <strain evidence="5">CGMCC 4.1434</strain>
    </source>
</reference>
<proteinExistence type="predicted"/>
<evidence type="ECO:0000256" key="1">
    <source>
        <dbReference type="ARBA" id="ARBA00023125"/>
    </source>
</evidence>
<feature type="domain" description="HTH tetR-type" evidence="3">
    <location>
        <begin position="23"/>
        <end position="83"/>
    </location>
</feature>
<comment type="caution">
    <text evidence="4">The sequence shown here is derived from an EMBL/GenBank/DDBJ whole genome shotgun (WGS) entry which is preliminary data.</text>
</comment>
<dbReference type="EMBL" id="JBHSNO010000005">
    <property type="protein sequence ID" value="MFC5588166.1"/>
    <property type="molecule type" value="Genomic_DNA"/>
</dbReference>
<dbReference type="SUPFAM" id="SSF46689">
    <property type="entry name" value="Homeodomain-like"/>
    <property type="match status" value="1"/>
</dbReference>